<organism evidence="4 5">
    <name type="scientific">Amycolatopsis taiwanensis</name>
    <dbReference type="NCBI Taxonomy" id="342230"/>
    <lineage>
        <taxon>Bacteria</taxon>
        <taxon>Bacillati</taxon>
        <taxon>Actinomycetota</taxon>
        <taxon>Actinomycetes</taxon>
        <taxon>Pseudonocardiales</taxon>
        <taxon>Pseudonocardiaceae</taxon>
        <taxon>Amycolatopsis</taxon>
    </lineage>
</organism>
<evidence type="ECO:0000313" key="4">
    <source>
        <dbReference type="EMBL" id="GLY69060.1"/>
    </source>
</evidence>
<evidence type="ECO:0000256" key="1">
    <source>
        <dbReference type="ARBA" id="ARBA00023015"/>
    </source>
</evidence>
<accession>A0A9W6R658</accession>
<sequence length="240" mass="25602">MSIVDTSQKQRGRGVLEGAFQVLDALSRFPDGAGLSQLSRACELPKATTFRLLEQLVELGAVQRHGTEYSVGHLMARLGENWQPHPRLRRASRGPIRTLARLSTAAIAVTILDGDRVRVVGATRGTPGELPHVMADSASVSRTAAGQVLLASQPRRERPEAYTATEWRRLRSRLRQDDAVVVEYEDVLPGVCCVAAPAPLPDGQGVASVSALIIGSTVPSALPGLVLRAAGEISRGLAVH</sequence>
<dbReference type="InterPro" id="IPR005471">
    <property type="entry name" value="Tscrpt_reg_IclR_N"/>
</dbReference>
<proteinExistence type="predicted"/>
<dbReference type="InterPro" id="IPR050707">
    <property type="entry name" value="HTH_MetabolicPath_Reg"/>
</dbReference>
<dbReference type="Pfam" id="PF09339">
    <property type="entry name" value="HTH_IclR"/>
    <property type="match status" value="1"/>
</dbReference>
<evidence type="ECO:0000259" key="3">
    <source>
        <dbReference type="PROSITE" id="PS51077"/>
    </source>
</evidence>
<dbReference type="RefSeq" id="WP_285488783.1">
    <property type="nucleotide sequence ID" value="NZ_BSTI01000014.1"/>
</dbReference>
<name>A0A9W6R658_9PSEU</name>
<evidence type="ECO:0000313" key="5">
    <source>
        <dbReference type="Proteomes" id="UP001165136"/>
    </source>
</evidence>
<dbReference type="PROSITE" id="PS51077">
    <property type="entry name" value="HTH_ICLR"/>
    <property type="match status" value="1"/>
</dbReference>
<keyword evidence="1" id="KW-0805">Transcription regulation</keyword>
<dbReference type="AlphaFoldDB" id="A0A9W6R658"/>
<feature type="domain" description="HTH iclR-type" evidence="3">
    <location>
        <begin position="13"/>
        <end position="73"/>
    </location>
</feature>
<dbReference type="SUPFAM" id="SSF55781">
    <property type="entry name" value="GAF domain-like"/>
    <property type="match status" value="1"/>
</dbReference>
<keyword evidence="5" id="KW-1185">Reference proteome</keyword>
<dbReference type="Gene3D" id="1.10.10.10">
    <property type="entry name" value="Winged helix-like DNA-binding domain superfamily/Winged helix DNA-binding domain"/>
    <property type="match status" value="1"/>
</dbReference>
<gene>
    <name evidence="4" type="ORF">Atai01_56790</name>
</gene>
<dbReference type="InterPro" id="IPR029016">
    <property type="entry name" value="GAF-like_dom_sf"/>
</dbReference>
<keyword evidence="2" id="KW-0804">Transcription</keyword>
<dbReference type="PANTHER" id="PTHR30136:SF24">
    <property type="entry name" value="HTH-TYPE TRANSCRIPTIONAL REPRESSOR ALLR"/>
    <property type="match status" value="1"/>
</dbReference>
<dbReference type="GO" id="GO:0003677">
    <property type="term" value="F:DNA binding"/>
    <property type="evidence" value="ECO:0007669"/>
    <property type="project" value="InterPro"/>
</dbReference>
<dbReference type="InterPro" id="IPR036388">
    <property type="entry name" value="WH-like_DNA-bd_sf"/>
</dbReference>
<dbReference type="PANTHER" id="PTHR30136">
    <property type="entry name" value="HELIX-TURN-HELIX TRANSCRIPTIONAL REGULATOR, ICLR FAMILY"/>
    <property type="match status" value="1"/>
</dbReference>
<dbReference type="EMBL" id="BSTI01000014">
    <property type="protein sequence ID" value="GLY69060.1"/>
    <property type="molecule type" value="Genomic_DNA"/>
</dbReference>
<dbReference type="InterPro" id="IPR036390">
    <property type="entry name" value="WH_DNA-bd_sf"/>
</dbReference>
<dbReference type="GO" id="GO:0045892">
    <property type="term" value="P:negative regulation of DNA-templated transcription"/>
    <property type="evidence" value="ECO:0007669"/>
    <property type="project" value="TreeGrafter"/>
</dbReference>
<protein>
    <submittedName>
        <fullName evidence="4">IclR family transcriptional regulator</fullName>
    </submittedName>
</protein>
<evidence type="ECO:0000256" key="2">
    <source>
        <dbReference type="ARBA" id="ARBA00023163"/>
    </source>
</evidence>
<dbReference type="SUPFAM" id="SSF46785">
    <property type="entry name" value="Winged helix' DNA-binding domain"/>
    <property type="match status" value="1"/>
</dbReference>
<dbReference type="Gene3D" id="3.30.450.40">
    <property type="match status" value="1"/>
</dbReference>
<reference evidence="4" key="1">
    <citation type="submission" date="2023-03" db="EMBL/GenBank/DDBJ databases">
        <title>Amycolatopsis taiwanensis NBRC 103393.</title>
        <authorList>
            <person name="Ichikawa N."/>
            <person name="Sato H."/>
            <person name="Tonouchi N."/>
        </authorList>
    </citation>
    <scope>NUCLEOTIDE SEQUENCE</scope>
    <source>
        <strain evidence="4">NBRC 103393</strain>
    </source>
</reference>
<comment type="caution">
    <text evidence="4">The sequence shown here is derived from an EMBL/GenBank/DDBJ whole genome shotgun (WGS) entry which is preliminary data.</text>
</comment>
<dbReference type="GO" id="GO:0003700">
    <property type="term" value="F:DNA-binding transcription factor activity"/>
    <property type="evidence" value="ECO:0007669"/>
    <property type="project" value="TreeGrafter"/>
</dbReference>
<dbReference type="SMART" id="SM00346">
    <property type="entry name" value="HTH_ICLR"/>
    <property type="match status" value="1"/>
</dbReference>
<dbReference type="Proteomes" id="UP001165136">
    <property type="component" value="Unassembled WGS sequence"/>
</dbReference>